<protein>
    <submittedName>
        <fullName evidence="2">Uncharacterized protein</fullName>
    </submittedName>
</protein>
<dbReference type="EMBL" id="JABCKV010000140">
    <property type="protein sequence ID" value="KAG5643009.1"/>
    <property type="molecule type" value="Genomic_DNA"/>
</dbReference>
<comment type="caution">
    <text evidence="2">The sequence shown here is derived from an EMBL/GenBank/DDBJ whole genome shotgun (WGS) entry which is preliminary data.</text>
</comment>
<evidence type="ECO:0000256" key="1">
    <source>
        <dbReference type="SAM" id="MobiDB-lite"/>
    </source>
</evidence>
<reference evidence="2" key="2">
    <citation type="submission" date="2021-10" db="EMBL/GenBank/DDBJ databases">
        <title>Phylogenomics reveals ancestral predisposition of the termite-cultivated fungus Termitomyces towards a domesticated lifestyle.</title>
        <authorList>
            <person name="Auxier B."/>
            <person name="Grum-Grzhimaylo A."/>
            <person name="Cardenas M.E."/>
            <person name="Lodge J.D."/>
            <person name="Laessoe T."/>
            <person name="Pedersen O."/>
            <person name="Smith M.E."/>
            <person name="Kuyper T.W."/>
            <person name="Franco-Molano E.A."/>
            <person name="Baroni T.J."/>
            <person name="Aanen D.K."/>
        </authorList>
    </citation>
    <scope>NUCLEOTIDE SEQUENCE</scope>
    <source>
        <strain evidence="2">AP01</strain>
        <tissue evidence="2">Mycelium</tissue>
    </source>
</reference>
<keyword evidence="3" id="KW-1185">Reference proteome</keyword>
<accession>A0A9P7G525</accession>
<dbReference type="AlphaFoldDB" id="A0A9P7G525"/>
<sequence length="200" mass="21756">MSSTLTSIAFPALSEELNESDILAFEEAVARMMDVNALLSDFSSHVIVQPAATEDEEDLVPFDSIDLAQDCKPIPPTFSIFGIAGDERVTEGANADDRTSSLGNDMVSSQFSCYRAVHDNYIISPVIPATAEADKANKENIPLRRAIRRKPAPKLTEDIPPPSLRPTPRPGTLVPSPASRYVLRALGNLPEKPSPGEWLR</sequence>
<feature type="non-terminal residue" evidence="2">
    <location>
        <position position="1"/>
    </location>
</feature>
<gene>
    <name evidence="2" type="ORF">DXG03_001746</name>
</gene>
<feature type="region of interest" description="Disordered" evidence="1">
    <location>
        <begin position="140"/>
        <end position="176"/>
    </location>
</feature>
<organism evidence="2 3">
    <name type="scientific">Asterophora parasitica</name>
    <dbReference type="NCBI Taxonomy" id="117018"/>
    <lineage>
        <taxon>Eukaryota</taxon>
        <taxon>Fungi</taxon>
        <taxon>Dikarya</taxon>
        <taxon>Basidiomycota</taxon>
        <taxon>Agaricomycotina</taxon>
        <taxon>Agaricomycetes</taxon>
        <taxon>Agaricomycetidae</taxon>
        <taxon>Agaricales</taxon>
        <taxon>Tricholomatineae</taxon>
        <taxon>Lyophyllaceae</taxon>
        <taxon>Asterophora</taxon>
    </lineage>
</organism>
<name>A0A9P7G525_9AGAR</name>
<feature type="compositionally biased region" description="Pro residues" evidence="1">
    <location>
        <begin position="159"/>
        <end position="169"/>
    </location>
</feature>
<reference evidence="2" key="1">
    <citation type="submission" date="2020-07" db="EMBL/GenBank/DDBJ databases">
        <authorList>
            <person name="Nieuwenhuis M."/>
            <person name="Van De Peppel L.J.J."/>
        </authorList>
    </citation>
    <scope>NUCLEOTIDE SEQUENCE</scope>
    <source>
        <strain evidence="2">AP01</strain>
        <tissue evidence="2">Mycelium</tissue>
    </source>
</reference>
<evidence type="ECO:0000313" key="3">
    <source>
        <dbReference type="Proteomes" id="UP000775547"/>
    </source>
</evidence>
<evidence type="ECO:0000313" key="2">
    <source>
        <dbReference type="EMBL" id="KAG5643009.1"/>
    </source>
</evidence>
<dbReference type="Proteomes" id="UP000775547">
    <property type="component" value="Unassembled WGS sequence"/>
</dbReference>
<proteinExistence type="predicted"/>